<feature type="domain" description="Calcineurin-like phosphoesterase" evidence="3">
    <location>
        <begin position="1"/>
        <end position="163"/>
    </location>
</feature>
<dbReference type="PANTHER" id="PTHR10161">
    <property type="entry name" value="TARTRATE-RESISTANT ACID PHOSPHATASE TYPE 5"/>
    <property type="match status" value="1"/>
</dbReference>
<accession>A0ABD3R4U5</accession>
<dbReference type="PANTHER" id="PTHR10161:SF14">
    <property type="entry name" value="TARTRATE-RESISTANT ACID PHOSPHATASE TYPE 5"/>
    <property type="match status" value="1"/>
</dbReference>
<name>A0ABD3R4U5_9STRA</name>
<keyword evidence="1" id="KW-0732">Signal</keyword>
<dbReference type="InterPro" id="IPR004843">
    <property type="entry name" value="Calcineurin-like_PHP"/>
</dbReference>
<gene>
    <name evidence="4" type="ORF">ACHAXA_008382</name>
</gene>
<dbReference type="EMBL" id="JALLPB020000589">
    <property type="protein sequence ID" value="KAL3807748.1"/>
    <property type="molecule type" value="Genomic_DNA"/>
</dbReference>
<protein>
    <recommendedName>
        <fullName evidence="3">Calcineurin-like phosphoesterase domain-containing protein</fullName>
    </recommendedName>
</protein>
<dbReference type="SUPFAM" id="SSF56300">
    <property type="entry name" value="Metallo-dependent phosphatases"/>
    <property type="match status" value="1"/>
</dbReference>
<organism evidence="4 5">
    <name type="scientific">Cyclostephanos tholiformis</name>
    <dbReference type="NCBI Taxonomy" id="382380"/>
    <lineage>
        <taxon>Eukaryota</taxon>
        <taxon>Sar</taxon>
        <taxon>Stramenopiles</taxon>
        <taxon>Ochrophyta</taxon>
        <taxon>Bacillariophyta</taxon>
        <taxon>Coscinodiscophyceae</taxon>
        <taxon>Thalassiosirophycidae</taxon>
        <taxon>Stephanodiscales</taxon>
        <taxon>Stephanodiscaceae</taxon>
        <taxon>Cyclostephanos</taxon>
    </lineage>
</organism>
<dbReference type="Proteomes" id="UP001530377">
    <property type="component" value="Unassembled WGS sequence"/>
</dbReference>
<sequence length="266" mass="29499">MVGGNHDYCGDVAQQLKLSDSNERWNYPDYNHRVVREFYVDDVENSTSVKIEIIMIDTVQLSGTKPCPPTGSEGGGFLSDDYYFEPPPGPGNDDVSSIRAARETLKWIEEALERSDADYLLVAGHYGIYSACSHGNNPTLVRELDPLLRKHGVTAYLSGHDHCQFHFAHKGMNYILSGAGDYCCYGSGNEKHLPRGGELKYILADTHDYSGSSGVRGGFLSFDVGHDEMVVFIHRENGDTLHEFVLLPRESSPGMRMDGDVAIEDE</sequence>
<comment type="caution">
    <text evidence="4">The sequence shown here is derived from an EMBL/GenBank/DDBJ whole genome shotgun (WGS) entry which is preliminary data.</text>
</comment>
<dbReference type="InterPro" id="IPR029052">
    <property type="entry name" value="Metallo-depent_PP-like"/>
</dbReference>
<evidence type="ECO:0000313" key="5">
    <source>
        <dbReference type="Proteomes" id="UP001530377"/>
    </source>
</evidence>
<evidence type="ECO:0000313" key="4">
    <source>
        <dbReference type="EMBL" id="KAL3807748.1"/>
    </source>
</evidence>
<dbReference type="Gene3D" id="3.60.21.10">
    <property type="match status" value="1"/>
</dbReference>
<keyword evidence="5" id="KW-1185">Reference proteome</keyword>
<proteinExistence type="predicted"/>
<evidence type="ECO:0000256" key="1">
    <source>
        <dbReference type="ARBA" id="ARBA00022729"/>
    </source>
</evidence>
<keyword evidence="2" id="KW-0378">Hydrolase</keyword>
<dbReference type="GO" id="GO:0016787">
    <property type="term" value="F:hydrolase activity"/>
    <property type="evidence" value="ECO:0007669"/>
    <property type="project" value="UniProtKB-KW"/>
</dbReference>
<evidence type="ECO:0000256" key="2">
    <source>
        <dbReference type="ARBA" id="ARBA00022801"/>
    </source>
</evidence>
<dbReference type="AlphaFoldDB" id="A0ABD3R4U5"/>
<reference evidence="4 5" key="1">
    <citation type="submission" date="2024-10" db="EMBL/GenBank/DDBJ databases">
        <title>Updated reference genomes for cyclostephanoid diatoms.</title>
        <authorList>
            <person name="Roberts W.R."/>
            <person name="Alverson A.J."/>
        </authorList>
    </citation>
    <scope>NUCLEOTIDE SEQUENCE [LARGE SCALE GENOMIC DNA]</scope>
    <source>
        <strain evidence="4 5">AJA228-03</strain>
    </source>
</reference>
<evidence type="ECO:0000259" key="3">
    <source>
        <dbReference type="Pfam" id="PF00149"/>
    </source>
</evidence>
<dbReference type="Pfam" id="PF00149">
    <property type="entry name" value="Metallophos"/>
    <property type="match status" value="1"/>
</dbReference>
<dbReference type="InterPro" id="IPR051558">
    <property type="entry name" value="Metallophosphoesterase_PAP"/>
</dbReference>